<sequence>MTEHGNGQLLYTIVLADVYGQIERVLLREWCGCALAAVLLFLSQQPQYTYLTYVRDAPHHAAVALLRRQQGGHRAFDLLETENSAGKAPMATATRSVGAAWASRPMRPSLQASLSPQGLERNRTLGSPAFVAPVTHAEISLARWRAWMDETAAMANLDYYILFPPPATTLSADSPAPTEASAAVVSERVRCTADLHSAAIGSVVDAAASCKVMQTRLRDGASPNEASKPSASALGVPLHLLATFIRRECRIGATHNGPSTNGTAPALARDESVVQTRCQPQQCISLAAPRSPFSSFLYSVSSLEVLAGENLQRSFTGNLAALAAAPPCPCRVRTAHLELLVLFLQVLRRKQSEAAARSGGAAAGETIEELTAAVLAERCDRGGRCGSGGGKEATSQR</sequence>
<evidence type="ECO:0000313" key="2">
    <source>
        <dbReference type="Proteomes" id="UP000274082"/>
    </source>
</evidence>
<dbReference type="AlphaFoldDB" id="A0A3S5H6S7"/>
<organism evidence="1 2">
    <name type="scientific">Leishmania donovani</name>
    <dbReference type="NCBI Taxonomy" id="5661"/>
    <lineage>
        <taxon>Eukaryota</taxon>
        <taxon>Discoba</taxon>
        <taxon>Euglenozoa</taxon>
        <taxon>Kinetoplastea</taxon>
        <taxon>Metakinetoplastina</taxon>
        <taxon>Trypanosomatida</taxon>
        <taxon>Trypanosomatidae</taxon>
        <taxon>Leishmaniinae</taxon>
        <taxon>Leishmania</taxon>
    </lineage>
</organism>
<reference evidence="1 2" key="1">
    <citation type="journal article" date="2018" name="Sci. Rep.">
        <title>A complete Leishmania donovani reference genome identifies novel genetic variations associated with virulence.</title>
        <authorList>
            <person name="Lypaczewski P."/>
            <person name="Hoshizaki J."/>
            <person name="Zhang W.-W."/>
            <person name="McCall L.-I."/>
            <person name="Torcivia-Rodriguez J."/>
            <person name="Simonyan V."/>
            <person name="Kaur A."/>
            <person name="Dewar K."/>
            <person name="Matlashewski G."/>
        </authorList>
    </citation>
    <scope>NUCLEOTIDE SEQUENCE [LARGE SCALE GENOMIC DNA]</scope>
    <source>
        <strain evidence="1 2">LdCL</strain>
    </source>
</reference>
<accession>A0A3S5H6S7</accession>
<dbReference type="Proteomes" id="UP000274082">
    <property type="component" value="Chromosome 14"/>
</dbReference>
<evidence type="ECO:0000313" key="1">
    <source>
        <dbReference type="EMBL" id="AYU77367.1"/>
    </source>
</evidence>
<dbReference type="VEuPathDB" id="TriTrypDB:LdCL_140017500"/>
<protein>
    <submittedName>
        <fullName evidence="1">Uncharacterized protein</fullName>
    </submittedName>
</protein>
<keyword evidence="2" id="KW-1185">Reference proteome</keyword>
<gene>
    <name evidence="1" type="ORF">LdCL_140017500</name>
</gene>
<name>A0A3S5H6S7_LEIDO</name>
<dbReference type="OrthoDB" id="273864at2759"/>
<dbReference type="EMBL" id="CP029513">
    <property type="protein sequence ID" value="AYU77367.1"/>
    <property type="molecule type" value="Genomic_DNA"/>
</dbReference>
<proteinExistence type="predicted"/>